<dbReference type="Proteomes" id="UP000006069">
    <property type="component" value="Unassembled WGS sequence"/>
</dbReference>
<dbReference type="InParanoid" id="K0YKF9"/>
<comment type="caution">
    <text evidence="3">The sequence shown here is derived from an EMBL/GenBank/DDBJ whole genome shotgun (WGS) entry which is preliminary data.</text>
</comment>
<feature type="signal peptide" evidence="2">
    <location>
        <begin position="1"/>
        <end position="27"/>
    </location>
</feature>
<feature type="transmembrane region" description="Helical" evidence="1">
    <location>
        <begin position="216"/>
        <end position="235"/>
    </location>
</feature>
<dbReference type="RefSeq" id="WP_009139695.1">
    <property type="nucleotide sequence ID" value="NZ_JH815198.1"/>
</dbReference>
<dbReference type="OrthoDB" id="3178246at2"/>
<evidence type="ECO:0000313" key="4">
    <source>
        <dbReference type="Proteomes" id="UP000006069"/>
    </source>
</evidence>
<keyword evidence="1" id="KW-0812">Transmembrane</keyword>
<name>K0YKF9_9ACTN</name>
<evidence type="ECO:0000256" key="2">
    <source>
        <dbReference type="SAM" id="SignalP"/>
    </source>
</evidence>
<proteinExistence type="predicted"/>
<organism evidence="3 4">
    <name type="scientific">Slackia piriformis YIT 12062</name>
    <dbReference type="NCBI Taxonomy" id="742818"/>
    <lineage>
        <taxon>Bacteria</taxon>
        <taxon>Bacillati</taxon>
        <taxon>Actinomycetota</taxon>
        <taxon>Coriobacteriia</taxon>
        <taxon>Eggerthellales</taxon>
        <taxon>Eggerthellaceae</taxon>
        <taxon>Slackia</taxon>
    </lineage>
</organism>
<dbReference type="EMBL" id="ADMD01000007">
    <property type="protein sequence ID" value="EJZ83976.1"/>
    <property type="molecule type" value="Genomic_DNA"/>
</dbReference>
<dbReference type="HOGENOM" id="CLU_1155780_0_0_11"/>
<reference evidence="3 4" key="1">
    <citation type="submission" date="2012-08" db="EMBL/GenBank/DDBJ databases">
        <title>The Genome Sequence of Slackia piriformis YIT 12062.</title>
        <authorList>
            <consortium name="The Broad Institute Genome Sequencing Platform"/>
            <person name="Earl A."/>
            <person name="Ward D."/>
            <person name="Feldgarden M."/>
            <person name="Gevers D."/>
            <person name="Morotomi M."/>
            <person name="Walker B."/>
            <person name="Young S.K."/>
            <person name="Zeng Q."/>
            <person name="Gargeya S."/>
            <person name="Fitzgerald M."/>
            <person name="Haas B."/>
            <person name="Abouelleil A."/>
            <person name="Alvarado L."/>
            <person name="Arachchi H.M."/>
            <person name="Berlin A.M."/>
            <person name="Chapman S.B."/>
            <person name="Goldberg J."/>
            <person name="Griggs A."/>
            <person name="Gujja S."/>
            <person name="Hansen M."/>
            <person name="Howarth C."/>
            <person name="Imamovic A."/>
            <person name="Larimer J."/>
            <person name="McCowen C."/>
            <person name="Montmayeur A."/>
            <person name="Murphy C."/>
            <person name="Neiman D."/>
            <person name="Pearson M."/>
            <person name="Priest M."/>
            <person name="Roberts A."/>
            <person name="Saif S."/>
            <person name="Shea T."/>
            <person name="Sisk P."/>
            <person name="Sykes S."/>
            <person name="Wortman J."/>
            <person name="Nusbaum C."/>
            <person name="Birren B."/>
        </authorList>
    </citation>
    <scope>NUCLEOTIDE SEQUENCE [LARGE SCALE GENOMIC DNA]</scope>
    <source>
        <strain evidence="3 4">YIT 12062</strain>
    </source>
</reference>
<keyword evidence="1" id="KW-1133">Transmembrane helix</keyword>
<dbReference type="AlphaFoldDB" id="K0YKF9"/>
<sequence>MSRVLWKILAAASAVALAASCAVGAMAYAAMLTDQPTLVYDGAAKSFTYRNVKGSDLFSSFKGVMPGDELSQDFVIEGVNIAEPTSIYAQASYEESQTAGIEDVSIEARFGDGVEAEGTLGEENGMQDPVRIAVLSSDATIPGSVTMRVPTSLSNDTAYTSHELTWTFIAQEDGSVSGGEGSGGGAGDGSYGGNSSSYVSANSGTLAKTSDETSSVVAAALLCALVSFGVLLFSLRRMRA</sequence>
<dbReference type="PATRIC" id="fig|742818.3.peg.1586"/>
<keyword evidence="4" id="KW-1185">Reference proteome</keyword>
<evidence type="ECO:0000313" key="3">
    <source>
        <dbReference type="EMBL" id="EJZ83976.1"/>
    </source>
</evidence>
<gene>
    <name evidence="3" type="ORF">HMPREF9451_01502</name>
</gene>
<evidence type="ECO:0008006" key="5">
    <source>
        <dbReference type="Google" id="ProtNLM"/>
    </source>
</evidence>
<keyword evidence="1" id="KW-0472">Membrane</keyword>
<feature type="chain" id="PRO_5003841455" description="Gram-positive cocci surface proteins LPxTG domain-containing protein" evidence="2">
    <location>
        <begin position="28"/>
        <end position="240"/>
    </location>
</feature>
<dbReference type="PROSITE" id="PS51257">
    <property type="entry name" value="PROKAR_LIPOPROTEIN"/>
    <property type="match status" value="1"/>
</dbReference>
<dbReference type="eggNOG" id="ENOG5031V0I">
    <property type="taxonomic scope" value="Bacteria"/>
</dbReference>
<keyword evidence="2" id="KW-0732">Signal</keyword>
<accession>K0YKF9</accession>
<evidence type="ECO:0000256" key="1">
    <source>
        <dbReference type="SAM" id="Phobius"/>
    </source>
</evidence>
<protein>
    <recommendedName>
        <fullName evidence="5">Gram-positive cocci surface proteins LPxTG domain-containing protein</fullName>
    </recommendedName>
</protein>